<name>A0A833SU70_PHYIN</name>
<gene>
    <name evidence="1" type="ORF">GN244_ATG16215</name>
</gene>
<dbReference type="AlphaFoldDB" id="A0A833SU70"/>
<comment type="caution">
    <text evidence="1">The sequence shown here is derived from an EMBL/GenBank/DDBJ whole genome shotgun (WGS) entry which is preliminary data.</text>
</comment>
<evidence type="ECO:0000313" key="2">
    <source>
        <dbReference type="Proteomes" id="UP000602510"/>
    </source>
</evidence>
<accession>A0A833SU70</accession>
<evidence type="ECO:0000313" key="1">
    <source>
        <dbReference type="EMBL" id="KAF4031935.1"/>
    </source>
</evidence>
<proteinExistence type="predicted"/>
<sequence length="171" mass="19204">MDECSQKTDPFRRVKQDTGLKAMPCATFRRAGVQNAGIPGAGSTRRKEVLRRALVVLMNVGKDAFIRQLFIHAYRVLEELSTKLHDGHLQAALDTQRDHAQFVLAQLLESKRRRVGDALSTVELVEELQPHKRVEDNGQVLSGLRVVVDDTLNHLSPRNVSKSSRVSWISV</sequence>
<dbReference type="Proteomes" id="UP000602510">
    <property type="component" value="Unassembled WGS sequence"/>
</dbReference>
<keyword evidence="2" id="KW-1185">Reference proteome</keyword>
<organism evidence="1 2">
    <name type="scientific">Phytophthora infestans</name>
    <name type="common">Potato late blight agent</name>
    <name type="synonym">Botrytis infestans</name>
    <dbReference type="NCBI Taxonomy" id="4787"/>
    <lineage>
        <taxon>Eukaryota</taxon>
        <taxon>Sar</taxon>
        <taxon>Stramenopiles</taxon>
        <taxon>Oomycota</taxon>
        <taxon>Peronosporomycetes</taxon>
        <taxon>Peronosporales</taxon>
        <taxon>Peronosporaceae</taxon>
        <taxon>Phytophthora</taxon>
    </lineage>
</organism>
<protein>
    <submittedName>
        <fullName evidence="1">Uncharacterized protein</fullName>
    </submittedName>
</protein>
<reference evidence="1" key="1">
    <citation type="submission" date="2020-04" db="EMBL/GenBank/DDBJ databases">
        <title>Hybrid Assembly of Korean Phytophthora infestans isolates.</title>
        <authorList>
            <person name="Prokchorchik M."/>
            <person name="Lee Y."/>
            <person name="Seo J."/>
            <person name="Cho J.-H."/>
            <person name="Park Y.-E."/>
            <person name="Jang D.-C."/>
            <person name="Im J.-S."/>
            <person name="Choi J.-G."/>
            <person name="Park H.-J."/>
            <person name="Lee G.-B."/>
            <person name="Lee Y.-G."/>
            <person name="Hong S.-Y."/>
            <person name="Cho K."/>
            <person name="Sohn K.H."/>
        </authorList>
    </citation>
    <scope>NUCLEOTIDE SEQUENCE</scope>
    <source>
        <strain evidence="1">KR_1_A1</strain>
    </source>
</reference>
<dbReference type="EMBL" id="WSZM01000527">
    <property type="protein sequence ID" value="KAF4031935.1"/>
    <property type="molecule type" value="Genomic_DNA"/>
</dbReference>